<dbReference type="Proteomes" id="UP000284767">
    <property type="component" value="Unassembled WGS sequence"/>
</dbReference>
<feature type="domain" description="T-SNARE coiled-coil homology" evidence="14">
    <location>
        <begin position="446"/>
        <end position="508"/>
    </location>
</feature>
<evidence type="ECO:0000259" key="14">
    <source>
        <dbReference type="PROSITE" id="PS50192"/>
    </source>
</evidence>
<keyword evidence="4" id="KW-0145">Chemotaxis</keyword>
<evidence type="ECO:0000256" key="9">
    <source>
        <dbReference type="ARBA" id="ARBA00023224"/>
    </source>
</evidence>
<evidence type="ECO:0000313" key="21">
    <source>
        <dbReference type="Proteomes" id="UP000284767"/>
    </source>
</evidence>
<dbReference type="InterPro" id="IPR029095">
    <property type="entry name" value="NarX-like_N"/>
</dbReference>
<comment type="similarity">
    <text evidence="10">Belongs to the methyl-accepting chemotaxis (MCP) protein family.</text>
</comment>
<dbReference type="CDD" id="cd11386">
    <property type="entry name" value="MCP_signal"/>
    <property type="match status" value="1"/>
</dbReference>
<reference evidence="18 21" key="5">
    <citation type="submission" date="2019-01" db="EMBL/GenBank/DDBJ databases">
        <title>The Pseudomonas aeruginosa pan-genome provides new insights on its population structure, horizontal gene transfer and pathogenicity.</title>
        <authorList>
            <person name="Freschi L."/>
            <person name="Vincent A.T."/>
            <person name="Jeukens J."/>
            <person name="Emond-Rheault J.-G."/>
            <person name="Kukavica-Ibrulj I."/>
            <person name="Dupont M.-J."/>
            <person name="Charette S.J."/>
            <person name="Boyle B."/>
            <person name="Levesque R.C."/>
        </authorList>
    </citation>
    <scope>NUCLEOTIDE SEQUENCE [LARGE SCALE GENOMIC DNA]</scope>
    <source>
        <strain evidence="18 21">PA-W36</strain>
    </source>
</reference>
<feature type="domain" description="HAMP" evidence="15">
    <location>
        <begin position="201"/>
        <end position="254"/>
    </location>
</feature>
<dbReference type="SMART" id="SM00283">
    <property type="entry name" value="MA"/>
    <property type="match status" value="1"/>
</dbReference>
<dbReference type="SUPFAM" id="SSF58104">
    <property type="entry name" value="Methyl-accepting chemotaxis protein (MCP) signaling domain"/>
    <property type="match status" value="1"/>
</dbReference>
<dbReference type="GO" id="GO:0005886">
    <property type="term" value="C:plasma membrane"/>
    <property type="evidence" value="ECO:0007669"/>
    <property type="project" value="UniProtKB-SubCell"/>
</dbReference>
<dbReference type="Pfam" id="PF13675">
    <property type="entry name" value="PilJ"/>
    <property type="match status" value="1"/>
</dbReference>
<dbReference type="EMBL" id="NFFZ01000002">
    <property type="protein sequence ID" value="OTI65289.1"/>
    <property type="molecule type" value="Genomic_DNA"/>
</dbReference>
<evidence type="ECO:0000313" key="20">
    <source>
        <dbReference type="Proteomes" id="UP000194857"/>
    </source>
</evidence>
<dbReference type="InterPro" id="IPR004089">
    <property type="entry name" value="MCPsignal_dom"/>
</dbReference>
<keyword evidence="6 12" id="KW-0812">Transmembrane</keyword>
<evidence type="ECO:0000256" key="7">
    <source>
        <dbReference type="ARBA" id="ARBA00022989"/>
    </source>
</evidence>
<evidence type="ECO:0000256" key="2">
    <source>
        <dbReference type="ARBA" id="ARBA00022475"/>
    </source>
</evidence>
<evidence type="ECO:0000259" key="13">
    <source>
        <dbReference type="PROSITE" id="PS50111"/>
    </source>
</evidence>
<keyword evidence="9 11" id="KW-0807">Transducer</keyword>
<comment type="caution">
    <text evidence="17">The sequence shown here is derived from an EMBL/GenBank/DDBJ whole genome shotgun (WGS) entry which is preliminary data.</text>
</comment>
<keyword evidence="5" id="KW-0997">Cell inner membrane</keyword>
<sequence length="531" mass="56389">MNESVARVFDRILRGLGLKTLNAQFLLSYALMFGLAACASVALYLSMSISPETINVAGAQRMLSQKMAREALQLRLGAGDPKALAATIAQYERSAADLDAGNAERNVSRMGAPEIAAQRQKVAQIWGRYRAMLDQVAQPASQVDLRGFSQYSTELLGELNNLVSLMSARADSVQHTQMWIAFGCLLAILVLVVLGRQFGLAPLMRQLRGLEVALTEVGAANFTHALAAGHADNEIGRIVAGYERMRQDVSGLLANVKRSAAETDKDVAEALEQALGAGDQVARQHQDLDQVATAMNEMSATVAEVARHANHAAHSTRDAAALAHEGRRLVEHASSQTGALAEELEQTALALNTLHQHAGSVGQVLTVISSIAEQTNLLALNAAIEAARAGEAGRGFAVVADEVRSLANRTQQSTQEIQGLIEQLQDGANDAVAAMRGSASHAQSNLVEADSAAQALGRIVATVEELDGLNQQIATAAEEQSQVAQDIDRNITNVSGLSEQAHEGTAAVLSANQRVKEHMAGLRVVLGRFRT</sequence>
<dbReference type="InterPro" id="IPR003660">
    <property type="entry name" value="HAMP_dom"/>
</dbReference>
<evidence type="ECO:0000256" key="4">
    <source>
        <dbReference type="ARBA" id="ARBA00022500"/>
    </source>
</evidence>
<dbReference type="PROSITE" id="PS50111">
    <property type="entry name" value="CHEMOTAXIS_TRANSDUC_2"/>
    <property type="match status" value="1"/>
</dbReference>
<evidence type="ECO:0000313" key="19">
    <source>
        <dbReference type="Proteomes" id="UP000045039"/>
    </source>
</evidence>
<evidence type="ECO:0000256" key="10">
    <source>
        <dbReference type="ARBA" id="ARBA00029447"/>
    </source>
</evidence>
<gene>
    <name evidence="16" type="primary">pctC_2</name>
    <name evidence="17" type="ORF">CAZ10_05855</name>
    <name evidence="18" type="ORF">IPC1295_01290</name>
    <name evidence="16" type="ORF">PAERUG_P19_London_7_VIM_2_05_10_02572</name>
</gene>
<feature type="domain" description="Methyl-accepting transducer" evidence="13">
    <location>
        <begin position="259"/>
        <end position="495"/>
    </location>
</feature>
<evidence type="ECO:0000259" key="15">
    <source>
        <dbReference type="PROSITE" id="PS50885"/>
    </source>
</evidence>
<reference evidence="16" key="2">
    <citation type="submission" date="2015-06" db="EMBL/GenBank/DDBJ databases">
        <authorList>
            <person name="Radhakrishnan R."/>
            <person name="Underwood A."/>
            <person name="Al-Shahib A."/>
        </authorList>
    </citation>
    <scope>NUCLEOTIDE SEQUENCE</scope>
    <source>
        <strain evidence="16">P19_London_7_VIM_2_05_10</strain>
    </source>
</reference>
<feature type="transmembrane region" description="Helical" evidence="12">
    <location>
        <begin position="21"/>
        <end position="45"/>
    </location>
</feature>
<dbReference type="PROSITE" id="PS50885">
    <property type="entry name" value="HAMP"/>
    <property type="match status" value="1"/>
</dbReference>
<evidence type="ECO:0000256" key="8">
    <source>
        <dbReference type="ARBA" id="ARBA00023136"/>
    </source>
</evidence>
<keyword evidence="8 12" id="KW-0472">Membrane</keyword>
<dbReference type="RefSeq" id="WP_003114783.1">
    <property type="nucleotide sequence ID" value="NZ_AP014839.1"/>
</dbReference>
<dbReference type="GO" id="GO:0007165">
    <property type="term" value="P:signal transduction"/>
    <property type="evidence" value="ECO:0007669"/>
    <property type="project" value="UniProtKB-KW"/>
</dbReference>
<dbReference type="AlphaFoldDB" id="A0A069QEB8"/>
<reference evidence="18 21" key="4">
    <citation type="submission" date="2017-08" db="EMBL/GenBank/DDBJ databases">
        <authorList>
            <person name="Feschi L."/>
            <person name="Jeukens J."/>
            <person name="Emond-Rheault J.-G."/>
            <person name="Kukavica-Ibrulj I."/>
            <person name="Boyle B."/>
            <person name="Levesque R.C."/>
        </authorList>
    </citation>
    <scope>NUCLEOTIDE SEQUENCE [LARGE SCALE GENOMIC DNA]</scope>
    <source>
        <strain evidence="18 21">PA-W36</strain>
    </source>
</reference>
<evidence type="ECO:0000256" key="3">
    <source>
        <dbReference type="ARBA" id="ARBA00022481"/>
    </source>
</evidence>
<dbReference type="PANTHER" id="PTHR32089:SF119">
    <property type="entry name" value="METHYL-ACCEPTING CHEMOTAXIS PROTEIN CTPL"/>
    <property type="match status" value="1"/>
</dbReference>
<evidence type="ECO:0000256" key="5">
    <source>
        <dbReference type="ARBA" id="ARBA00022519"/>
    </source>
</evidence>
<keyword evidence="7 12" id="KW-1133">Transmembrane helix</keyword>
<evidence type="ECO:0000313" key="16">
    <source>
        <dbReference type="EMBL" id="CRO81255.1"/>
    </source>
</evidence>
<reference evidence="17 20" key="3">
    <citation type="submission" date="2017-05" db="EMBL/GenBank/DDBJ databases">
        <authorList>
            <person name="Song R."/>
            <person name="Chenine A.L."/>
            <person name="Ruprecht R.M."/>
        </authorList>
    </citation>
    <scope>NUCLEOTIDE SEQUENCE [LARGE SCALE GENOMIC DNA]</scope>
    <source>
        <strain evidence="17 20">S567_C10_BS</strain>
    </source>
</reference>
<evidence type="ECO:0000256" key="11">
    <source>
        <dbReference type="PROSITE-ProRule" id="PRU00284"/>
    </source>
</evidence>
<dbReference type="SMR" id="A0A069QEB8"/>
<organism evidence="17 20">
    <name type="scientific">Pseudomonas aeruginosa</name>
    <dbReference type="NCBI Taxonomy" id="287"/>
    <lineage>
        <taxon>Bacteria</taxon>
        <taxon>Pseudomonadati</taxon>
        <taxon>Pseudomonadota</taxon>
        <taxon>Gammaproteobacteria</taxon>
        <taxon>Pseudomonadales</taxon>
        <taxon>Pseudomonadaceae</taxon>
        <taxon>Pseudomonas</taxon>
    </lineage>
</organism>
<proteinExistence type="inferred from homology"/>
<dbReference type="OMA" id="GMFAATW"/>
<dbReference type="InterPro" id="IPR000727">
    <property type="entry name" value="T_SNARE_dom"/>
</dbReference>
<dbReference type="eggNOG" id="COG0840">
    <property type="taxonomic scope" value="Bacteria"/>
</dbReference>
<accession>A0A069QEB8</accession>
<dbReference type="GO" id="GO:0006935">
    <property type="term" value="P:chemotaxis"/>
    <property type="evidence" value="ECO:0007669"/>
    <property type="project" value="UniProtKB-KW"/>
</dbReference>
<evidence type="ECO:0000256" key="1">
    <source>
        <dbReference type="ARBA" id="ARBA00004429"/>
    </source>
</evidence>
<evidence type="ECO:0000313" key="17">
    <source>
        <dbReference type="EMBL" id="OTI65289.1"/>
    </source>
</evidence>
<evidence type="ECO:0000256" key="6">
    <source>
        <dbReference type="ARBA" id="ARBA00022692"/>
    </source>
</evidence>
<dbReference type="eggNOG" id="COG3850">
    <property type="taxonomic scope" value="Bacteria"/>
</dbReference>
<comment type="subcellular location">
    <subcellularLocation>
        <location evidence="1">Cell inner membrane</location>
        <topology evidence="1">Multi-pass membrane protein</topology>
    </subcellularLocation>
</comment>
<evidence type="ECO:0000256" key="12">
    <source>
        <dbReference type="SAM" id="Phobius"/>
    </source>
</evidence>
<dbReference type="Pfam" id="PF00015">
    <property type="entry name" value="MCPsignal"/>
    <property type="match status" value="1"/>
</dbReference>
<keyword evidence="3" id="KW-0488">Methylation</keyword>
<dbReference type="EMBL" id="NSNE01000001">
    <property type="protein sequence ID" value="RPM23166.1"/>
    <property type="molecule type" value="Genomic_DNA"/>
</dbReference>
<dbReference type="PANTHER" id="PTHR32089">
    <property type="entry name" value="METHYL-ACCEPTING CHEMOTAXIS PROTEIN MCPB"/>
    <property type="match status" value="1"/>
</dbReference>
<dbReference type="PROSITE" id="PS50192">
    <property type="entry name" value="T_SNARE"/>
    <property type="match status" value="1"/>
</dbReference>
<dbReference type="Proteomes" id="UP000045039">
    <property type="component" value="Unassembled WGS sequence"/>
</dbReference>
<name>A0A069QEB8_PSEAI</name>
<dbReference type="EMBL" id="CVVU01000177">
    <property type="protein sequence ID" value="CRO81255.1"/>
    <property type="molecule type" value="Genomic_DNA"/>
</dbReference>
<dbReference type="Proteomes" id="UP000194857">
    <property type="component" value="Unassembled WGS sequence"/>
</dbReference>
<dbReference type="Gene3D" id="1.10.287.950">
    <property type="entry name" value="Methyl-accepting chemotaxis protein"/>
    <property type="match status" value="1"/>
</dbReference>
<feature type="transmembrane region" description="Helical" evidence="12">
    <location>
        <begin position="178"/>
        <end position="198"/>
    </location>
</feature>
<dbReference type="FunFam" id="1.10.287.950:FF:000001">
    <property type="entry name" value="Methyl-accepting chemotaxis sensory transducer"/>
    <property type="match status" value="1"/>
</dbReference>
<keyword evidence="2" id="KW-1003">Cell membrane</keyword>
<evidence type="ECO:0000313" key="18">
    <source>
        <dbReference type="EMBL" id="RPM23166.1"/>
    </source>
</evidence>
<reference evidence="19" key="1">
    <citation type="submission" date="2015-06" db="EMBL/GenBank/DDBJ databases">
        <authorList>
            <person name="Radhakrishnan Rajesh"/>
            <person name="Underwood Anthony"/>
            <person name="Al-Shahib Ali"/>
        </authorList>
    </citation>
    <scope>NUCLEOTIDE SEQUENCE [LARGE SCALE GENOMIC DNA]</scope>
    <source>
        <strain evidence="19">P19_London_7_VIM_2_05_10</strain>
    </source>
</reference>
<protein>
    <submittedName>
        <fullName evidence="17">Chemotaxis transducer</fullName>
    </submittedName>
    <submittedName>
        <fullName evidence="16">Methyl-accepting chemotaxis protein PctC</fullName>
    </submittedName>
</protein>